<dbReference type="InterPro" id="IPR058210">
    <property type="entry name" value="SACS/Nov_dom"/>
</dbReference>
<dbReference type="NCBIfam" id="NF047352">
    <property type="entry name" value="P_loop_sacsin"/>
    <property type="match status" value="2"/>
</dbReference>
<dbReference type="InterPro" id="IPR007842">
    <property type="entry name" value="HEPN_dom"/>
</dbReference>
<dbReference type="Gene3D" id="1.20.120.330">
    <property type="entry name" value="Nucleotidyltransferases domain 2"/>
    <property type="match status" value="1"/>
</dbReference>
<evidence type="ECO:0000313" key="2">
    <source>
        <dbReference type="EMBL" id="CAB3990977.1"/>
    </source>
</evidence>
<feature type="region of interest" description="Disordered" evidence="1">
    <location>
        <begin position="2648"/>
        <end position="2680"/>
    </location>
</feature>
<reference evidence="2" key="1">
    <citation type="submission" date="2020-04" db="EMBL/GenBank/DDBJ databases">
        <authorList>
            <person name="Alioto T."/>
            <person name="Alioto T."/>
            <person name="Gomez Garrido J."/>
        </authorList>
    </citation>
    <scope>NUCLEOTIDE SEQUENCE</scope>
    <source>
        <strain evidence="2">A484AB</strain>
    </source>
</reference>
<name>A0A6S7H0J1_PARCT</name>
<feature type="compositionally biased region" description="Gly residues" evidence="1">
    <location>
        <begin position="2657"/>
        <end position="2680"/>
    </location>
</feature>
<dbReference type="Pfam" id="PF25794">
    <property type="entry name" value="SACS"/>
    <property type="match status" value="2"/>
</dbReference>
<dbReference type="PANTHER" id="PTHR15600:SF42">
    <property type="entry name" value="SACSIN"/>
    <property type="match status" value="1"/>
</dbReference>
<accession>A0A6S7H0J1</accession>
<dbReference type="PANTHER" id="PTHR15600">
    <property type="entry name" value="SACSIN"/>
    <property type="match status" value="1"/>
</dbReference>
<dbReference type="InterPro" id="IPR036890">
    <property type="entry name" value="HATPase_C_sf"/>
</dbReference>
<dbReference type="GO" id="GO:0030544">
    <property type="term" value="F:Hsp70 protein binding"/>
    <property type="evidence" value="ECO:0007669"/>
    <property type="project" value="TreeGrafter"/>
</dbReference>
<evidence type="ECO:0000313" key="3">
    <source>
        <dbReference type="Proteomes" id="UP001152795"/>
    </source>
</evidence>
<dbReference type="PROSITE" id="PS50910">
    <property type="entry name" value="HEPN"/>
    <property type="match status" value="1"/>
</dbReference>
<dbReference type="SUPFAM" id="SSF55874">
    <property type="entry name" value="ATPase domain of HSP90 chaperone/DNA topoisomerase II/histidine kinase"/>
    <property type="match status" value="2"/>
</dbReference>
<dbReference type="InterPro" id="IPR052972">
    <property type="entry name" value="Sacsin_chaperone_reg"/>
</dbReference>
<gene>
    <name evidence="2" type="ORF">PACLA_8A051076</name>
</gene>
<evidence type="ECO:0000256" key="1">
    <source>
        <dbReference type="SAM" id="MobiDB-lite"/>
    </source>
</evidence>
<proteinExistence type="predicted"/>
<comment type="caution">
    <text evidence="2">The sequence shown here is derived from an EMBL/GenBank/DDBJ whole genome shotgun (WGS) entry which is preliminary data.</text>
</comment>
<dbReference type="EMBL" id="CACRXK020001764">
    <property type="protein sequence ID" value="CAB3990977.1"/>
    <property type="molecule type" value="Genomic_DNA"/>
</dbReference>
<keyword evidence="3" id="KW-1185">Reference proteome</keyword>
<organism evidence="2 3">
    <name type="scientific">Paramuricea clavata</name>
    <name type="common">Red gorgonian</name>
    <name type="synonym">Violescent sea-whip</name>
    <dbReference type="NCBI Taxonomy" id="317549"/>
    <lineage>
        <taxon>Eukaryota</taxon>
        <taxon>Metazoa</taxon>
        <taxon>Cnidaria</taxon>
        <taxon>Anthozoa</taxon>
        <taxon>Octocorallia</taxon>
        <taxon>Malacalcyonacea</taxon>
        <taxon>Plexauridae</taxon>
        <taxon>Paramuricea</taxon>
    </lineage>
</organism>
<dbReference type="SUPFAM" id="SSF81593">
    <property type="entry name" value="Nucleotidyltransferase substrate binding subunit/domain"/>
    <property type="match status" value="1"/>
</dbReference>
<dbReference type="Pfam" id="PF05168">
    <property type="entry name" value="HEPN"/>
    <property type="match status" value="1"/>
</dbReference>
<protein>
    <submittedName>
        <fullName evidence="2">Uncharacterized protein</fullName>
    </submittedName>
</protein>
<dbReference type="SMART" id="SM00748">
    <property type="entry name" value="HEPN"/>
    <property type="match status" value="1"/>
</dbReference>
<dbReference type="OrthoDB" id="10071728at2759"/>
<sequence>MAALQYQEELFEQTGQFEPLTTRLRNILREYKDGVGIFKELIQNADDAGATTVKFLVDWRNGHTDSLFSPGMAECQGPALWAYNNAVFTDEDFENINKLAGETKVEDISKIGRFGLGFNAVYHLTDVPSFISREQLVIFDPNIHHLKRHIKDRSRPGIHINLATKPESLTRYHDQFQPYDGVFGCNAMQTCDGFHYDGTLFRFPFRTASQASSSDICKTAYGRDKIEAIVSSLCECASTLLIFSQHIKEVDVYELDGLSQPDEMQLVLSVSKPSVQPFRRQVVNNEEPFIKQCSKWWAKYRESQMPSPEFPSGCELVNIVTTKEPSELSRCDRRYSSDQMWFVVSASGTDASLKIARSPEGRARGFLPCGGAAFVIQKACGKSSQESRVSSDVSGELFCFLPLSIPTGLPVHMNGYFAIMPNRVEIWKRTILRSQPIEVEWNEALMVDALARAYIMLLENMKEWIDMVQDYKFHTLWPSNDVVDMKSWEKMVQKVCIALLHPKSNLFYSDGIWMSITDGFLLNNDFNEIYETTVEVLRSLGIHVFNLPGNILQTLMKFDRQGILQRRTLTFTVFVKQYFFPKIRTLTPIQRDAIVCFGLDRILKGNLSSLIPHTKESSLFQQNACISVSEDGGILAKPSELIHPFGPAAELFNEDDHRFPIGHGLRDANRLYILETLGMVKDLDWTGIHERARSIAQTGFLAETERSRKLIEYLNKRIDQLPKPGYYRSLLQQEKFLPVLERPVCEYLLPWKGSSGLPFTRFCAPNDVFLPKEAKLIGSSCRIVNTSEKSGCGKLNAEVKNLLGFSNCWPADKLVIQQLDEAVKFWSKLTEEEKQDTRKTFIESVCQKIYEFFNDRIKKQAINQSFLNELGKRDWLFLECKFRQSKKVAFTSNGNGAPYLFTLPSNYKRDYPQLFEAMQIKQKFDDEDYINALYELENTKQGDTLTEDELEIATFFIGQINVQHSDVEDYIGQIPLPDTDSILRRSEDVVVNLSLWLEDPDNNLKVHEKIPPQTAHALGAKSLKNVILKKHSHRIGYGESFGQHEELTVRLNGILDGYPPDGILKELVQNADDAEASEIHFIHDTRSLGCEKVAIENKTCEEIQGPALCVYNDKPFTDDDLKGIKKLGTGSKRDNIETTGRYGIGFNSVYHLTNCPSFLSNNDTLVMLDPHRRYVLDEDPGKLLKLTAKLRDDFSDTLNGYLGDHFTLQGSTMFRFPLRRKGHISEISKLFPDMKELMETFRTEARKSLLFLNHVKKITLSKIHPNGKFEEIYQVETVITSEDEKKRQGLARKICKLNSTPTAEIGWEGVSYTLKIMEKKKEVEKWLVQKCIGSIFTTKKHGEIPDGRELGLFPHGGFAARLWTHSKKEALRGIVYCFLPLPEDYTKLPVHVNGHFALDNSRRGLWKDTDGRGPKCNWNQFMKIYVLPPAYAALIRESRNHLCNDEADNQLSRYHALFPSVDKSSWRTLTIGLYRYLGQTRADVLPLLVPIKSENEGTTSFSHKLPERSLSPFVRLMTCMKKTDTSEPKDVQVTCTGWLSAGQAYFKSSLERDVFLHLLIRIGLPVLLHAPRRIYNGFISACVSSHELRPASFITFLREFEWRWSTCKIANLPKKLETTAINSVPELLALIEYCCELDNFSKNLEGLPLLLTQDGYLRVFDSCHPVFRSKFGDLFPTQLHLFVHSEIIHQIPWNATQSKENVVRKFTVRDLASLLPDVFTDKVLRAIEDDAIWKFPAEGILSEQWFKRFWDFLVNYARPEPNKNFVSLKCLSEWPVIPTKCGKLVMIRDAKTVLDMTTSGTESAEQLNVREFLSNLKCPVLNNNITFDDEHSSATNHISEDDTTTDKFSKKGLERKTAVTDRYVAHPHNVVDVLTVLHHMLRVSKLNLSGIQEDEIRNFLHFVQDNYKRSGLLEQCKKMVKGLPFHKALDGQFVSLIDQCSSYALIPSGVPTQQLDELQKRAKCFFLNSDALPALDKLYSDLGVKAGQDVTQFYVEYVFKHFSMFTRESQIRHLEYIRDKVYPFLPDNNILLESMTESPCIPGQHGDLHFAREFFDPDNEMFKMFEDDYDMFPPSPFNNKDWLRLLYDIGLQVNITPQLFLQFCTTVAKVGKEDSSNQRNRKRSEVLVKCLFSEETLQDEEFLSRVSQIKFIGPGKVDEELTSIHEQYQCTGNGCPPYIQFSNAVPWCLRYLAWTTVPILPEWAELQPNNMAELKNLGIACSGPVYTKVIDHIQNIVNSNSADSVDSQLLHEITKSIYQFLSDATQCSGRSLHEGCTEVCVDIGIRLKSVPCIFLEEDETFVRAEQLVFKLSENTPLKPFLYPVPREFGELEHFLKRLGATEKPTPLQVACVLNSIHNEIGEGQLSIELEKKVKYAMRVLFELFYRGKSADGINDLYLPNQSKQLVSSCKMVCKVSPRFTEMMENLQRPILLSFEECGLKKIADDYIDALPEHLRPVKIEEIVREEVDPECKISICSETQHGSICEFQQQFQNLLRSDEFQEGLKRLLMEDHQDPQKFEQRIKKLQTDVQTKCTGLDNIKIHVIDRDTNEVLDYLIDSCYAIESEETWILYMQHNFKDDKRLVSTVTCVNKILGNFIRHEKGLIAMLDCPSPREISRELNKLNITSRTSKATDDFTDLDEEILEWDSDDEPVKGGRDGFVGSGGTGTNNGGSHGTSRGKGGSASFNGVGYGVGYRGGGGGGGHSRIRDEGEEERFYSKSCKEATRWLEQSKSDLQGARWLLQSGPPFNALACFQSHQVVEKCLKAMLFYYCGISGGLLGSHDVLELASKLREEIKIPEEEDMQSVRKVAKYYLPTRYPNRQPFDVVPAEAFSKNEAEMAVDAASKVLELVDEYCLEE</sequence>
<dbReference type="Proteomes" id="UP001152795">
    <property type="component" value="Unassembled WGS sequence"/>
</dbReference>